<organism evidence="1 2">
    <name type="scientific">Streptomyces milbemycinicus</name>
    <dbReference type="NCBI Taxonomy" id="476552"/>
    <lineage>
        <taxon>Bacteria</taxon>
        <taxon>Bacillati</taxon>
        <taxon>Actinomycetota</taxon>
        <taxon>Actinomycetes</taxon>
        <taxon>Kitasatosporales</taxon>
        <taxon>Streptomycetaceae</taxon>
        <taxon>Streptomyces</taxon>
    </lineage>
</organism>
<comment type="caution">
    <text evidence="1">The sequence shown here is derived from an EMBL/GenBank/DDBJ whole genome shotgun (WGS) entry which is preliminary data.</text>
</comment>
<sequence length="52" mass="5590">MLTDGAHDFAHLERAVTARDTKQVCELLVHVDVTAASERIEAEDGIVGRAGD</sequence>
<keyword evidence="2" id="KW-1185">Reference proteome</keyword>
<reference evidence="1 2" key="1">
    <citation type="submission" date="2024-11" db="EMBL/GenBank/DDBJ databases">
        <title>The Natural Products Discovery Center: Release of the First 8490 Sequenced Strains for Exploring Actinobacteria Biosynthetic Diversity.</title>
        <authorList>
            <person name="Kalkreuter E."/>
            <person name="Kautsar S.A."/>
            <person name="Yang D."/>
            <person name="Bader C.D."/>
            <person name="Teijaro C.N."/>
            <person name="Fluegel L."/>
            <person name="Davis C.M."/>
            <person name="Simpson J.R."/>
            <person name="Lauterbach L."/>
            <person name="Steele A.D."/>
            <person name="Gui C."/>
            <person name="Meng S."/>
            <person name="Li G."/>
            <person name="Viehrig K."/>
            <person name="Ye F."/>
            <person name="Su P."/>
            <person name="Kiefer A.F."/>
            <person name="Nichols A."/>
            <person name="Cepeda A.J."/>
            <person name="Yan W."/>
            <person name="Fan B."/>
            <person name="Jiang Y."/>
            <person name="Adhikari A."/>
            <person name="Zheng C.-J."/>
            <person name="Schuster L."/>
            <person name="Cowan T.M."/>
            <person name="Smanski M.J."/>
            <person name="Chevrette M.G."/>
            <person name="De Carvalho L.P.S."/>
            <person name="Shen B."/>
        </authorList>
    </citation>
    <scope>NUCLEOTIDE SEQUENCE [LARGE SCALE GENOMIC DNA]</scope>
    <source>
        <strain evidence="1 2">NPDC020863</strain>
    </source>
</reference>
<dbReference type="Proteomes" id="UP001620295">
    <property type="component" value="Unassembled WGS sequence"/>
</dbReference>
<accession>A0ABW8M4C9</accession>
<proteinExistence type="predicted"/>
<protein>
    <submittedName>
        <fullName evidence="1">Uncharacterized protein</fullName>
    </submittedName>
</protein>
<evidence type="ECO:0000313" key="2">
    <source>
        <dbReference type="Proteomes" id="UP001620295"/>
    </source>
</evidence>
<dbReference type="RefSeq" id="WP_358646498.1">
    <property type="nucleotide sequence ID" value="NZ_JBFAEV010000046.1"/>
</dbReference>
<name>A0ABW8M4C9_9ACTN</name>
<evidence type="ECO:0000313" key="1">
    <source>
        <dbReference type="EMBL" id="MFK4273020.1"/>
    </source>
</evidence>
<gene>
    <name evidence="1" type="ORF">ACI2L5_50440</name>
</gene>
<dbReference type="EMBL" id="JBJDQH010000038">
    <property type="protein sequence ID" value="MFK4273020.1"/>
    <property type="molecule type" value="Genomic_DNA"/>
</dbReference>